<keyword evidence="1" id="KW-0808">Transferase</keyword>
<dbReference type="EMBL" id="AKHW03005050">
    <property type="protein sequence ID" value="KYO27986.1"/>
    <property type="molecule type" value="Genomic_DNA"/>
</dbReference>
<evidence type="ECO:0000313" key="9">
    <source>
        <dbReference type="Proteomes" id="UP000050525"/>
    </source>
</evidence>
<evidence type="ECO:0000256" key="3">
    <source>
        <dbReference type="ARBA" id="ARBA00022722"/>
    </source>
</evidence>
<dbReference type="Proteomes" id="UP000050525">
    <property type="component" value="Unassembled WGS sequence"/>
</dbReference>
<dbReference type="SUPFAM" id="SSF53098">
    <property type="entry name" value="Ribonuclease H-like"/>
    <property type="match status" value="2"/>
</dbReference>
<accession>A0A151MU13</accession>
<comment type="caution">
    <text evidence="8">The sequence shown here is derived from an EMBL/GenBank/DDBJ whole genome shotgun (WGS) entry which is preliminary data.</text>
</comment>
<keyword evidence="5" id="KW-0378">Hydrolase</keyword>
<protein>
    <recommendedName>
        <fullName evidence="7">Integrase catalytic domain-containing protein</fullName>
    </recommendedName>
</protein>
<dbReference type="GO" id="GO:0015074">
    <property type="term" value="P:DNA integration"/>
    <property type="evidence" value="ECO:0007669"/>
    <property type="project" value="InterPro"/>
</dbReference>
<keyword evidence="4" id="KW-0255">Endonuclease</keyword>
<dbReference type="GO" id="GO:0004519">
    <property type="term" value="F:endonuclease activity"/>
    <property type="evidence" value="ECO:0007669"/>
    <property type="project" value="UniProtKB-KW"/>
</dbReference>
<dbReference type="Gene3D" id="3.30.420.10">
    <property type="entry name" value="Ribonuclease H-like superfamily/Ribonuclease H"/>
    <property type="match status" value="1"/>
</dbReference>
<dbReference type="Pfam" id="PF00665">
    <property type="entry name" value="rve"/>
    <property type="match status" value="1"/>
</dbReference>
<dbReference type="AlphaFoldDB" id="A0A151MU13"/>
<reference evidence="8 9" key="1">
    <citation type="journal article" date="2012" name="Genome Biol.">
        <title>Sequencing three crocodilian genomes to illuminate the evolution of archosaurs and amniotes.</title>
        <authorList>
            <person name="St John J.A."/>
            <person name="Braun E.L."/>
            <person name="Isberg S.R."/>
            <person name="Miles L.G."/>
            <person name="Chong A.Y."/>
            <person name="Gongora J."/>
            <person name="Dalzell P."/>
            <person name="Moran C."/>
            <person name="Bed'hom B."/>
            <person name="Abzhanov A."/>
            <person name="Burgess S.C."/>
            <person name="Cooksey A.M."/>
            <person name="Castoe T.A."/>
            <person name="Crawford N.G."/>
            <person name="Densmore L.D."/>
            <person name="Drew J.C."/>
            <person name="Edwards S.V."/>
            <person name="Faircloth B.C."/>
            <person name="Fujita M.K."/>
            <person name="Greenwold M.J."/>
            <person name="Hoffmann F.G."/>
            <person name="Howard J.M."/>
            <person name="Iguchi T."/>
            <person name="Janes D.E."/>
            <person name="Khan S.Y."/>
            <person name="Kohno S."/>
            <person name="de Koning A.J."/>
            <person name="Lance S.L."/>
            <person name="McCarthy F.M."/>
            <person name="McCormack J.E."/>
            <person name="Merchant M.E."/>
            <person name="Peterson D.G."/>
            <person name="Pollock D.D."/>
            <person name="Pourmand N."/>
            <person name="Raney B.J."/>
            <person name="Roessler K.A."/>
            <person name="Sanford J.R."/>
            <person name="Sawyer R.H."/>
            <person name="Schmidt C.J."/>
            <person name="Triplett E.W."/>
            <person name="Tuberville T.D."/>
            <person name="Venegas-Anaya M."/>
            <person name="Howard J.T."/>
            <person name="Jarvis E.D."/>
            <person name="Guillette L.J.Jr."/>
            <person name="Glenn T.C."/>
            <person name="Green R.E."/>
            <person name="Ray D.A."/>
        </authorList>
    </citation>
    <scope>NUCLEOTIDE SEQUENCE [LARGE SCALE GENOMIC DNA]</scope>
    <source>
        <strain evidence="8">KSC_2009_1</strain>
    </source>
</reference>
<dbReference type="PROSITE" id="PS50994">
    <property type="entry name" value="INTEGRASE"/>
    <property type="match status" value="1"/>
</dbReference>
<gene>
    <name evidence="8" type="ORF">Y1Q_0014182</name>
</gene>
<evidence type="ECO:0000256" key="4">
    <source>
        <dbReference type="ARBA" id="ARBA00022759"/>
    </source>
</evidence>
<proteinExistence type="predicted"/>
<evidence type="ECO:0000256" key="5">
    <source>
        <dbReference type="ARBA" id="ARBA00022801"/>
    </source>
</evidence>
<dbReference type="InterPro" id="IPR012337">
    <property type="entry name" value="RNaseH-like_sf"/>
</dbReference>
<evidence type="ECO:0000256" key="6">
    <source>
        <dbReference type="ARBA" id="ARBA00022918"/>
    </source>
</evidence>
<evidence type="ECO:0000259" key="7">
    <source>
        <dbReference type="PROSITE" id="PS50994"/>
    </source>
</evidence>
<dbReference type="GO" id="GO:0035613">
    <property type="term" value="F:RNA stem-loop binding"/>
    <property type="evidence" value="ECO:0007669"/>
    <property type="project" value="TreeGrafter"/>
</dbReference>
<sequence length="308" mass="34717">MMREYLVPPSGATAQRNELLGFKTVIRHCLQHHDGTLPTSVIAIDYQYVYKIVTGTATAADNLEDWEEIWDMLSRFAIQPLVKHTKSHQLETDPVHEIIDKLLEDPLRSDVVLAVKTVDPKTYSDPFLTWLHEHWGHPGPKASHLRWWSTTANPTPYGTQSDWEHVSRACKACAKEKCYRTKHQVGALDARHLAPGKVWQVELLGPLPGAKPPSKGLAVVDLGTRQLQVIPLRKSNATAVITALTTVFATWQAPKEIQSDGGPPFNSVALDKFARLHNVTWHLHLPYHPQSNGVIERRIGLYKEQLRL</sequence>
<dbReference type="InterPro" id="IPR036397">
    <property type="entry name" value="RNaseH_sf"/>
</dbReference>
<evidence type="ECO:0000313" key="8">
    <source>
        <dbReference type="EMBL" id="KYO27986.1"/>
    </source>
</evidence>
<feature type="domain" description="Integrase catalytic" evidence="7">
    <location>
        <begin position="191"/>
        <end position="308"/>
    </location>
</feature>
<keyword evidence="3" id="KW-0540">Nuclease</keyword>
<name>A0A151MU13_ALLMI</name>
<dbReference type="InterPro" id="IPR001584">
    <property type="entry name" value="Integrase_cat-core"/>
</dbReference>
<dbReference type="PANTHER" id="PTHR41694:SF3">
    <property type="entry name" value="RNA-DIRECTED DNA POLYMERASE-RELATED"/>
    <property type="match status" value="1"/>
</dbReference>
<dbReference type="PANTHER" id="PTHR41694">
    <property type="entry name" value="ENDOGENOUS RETROVIRUS GROUP K MEMBER POL PROTEIN"/>
    <property type="match status" value="1"/>
</dbReference>
<keyword evidence="6" id="KW-0695">RNA-directed DNA polymerase</keyword>
<keyword evidence="9" id="KW-1185">Reference proteome</keyword>
<keyword evidence="2" id="KW-0548">Nucleotidyltransferase</keyword>
<dbReference type="GO" id="GO:0003964">
    <property type="term" value="F:RNA-directed DNA polymerase activity"/>
    <property type="evidence" value="ECO:0007669"/>
    <property type="project" value="UniProtKB-KW"/>
</dbReference>
<organism evidence="8 9">
    <name type="scientific">Alligator mississippiensis</name>
    <name type="common">American alligator</name>
    <dbReference type="NCBI Taxonomy" id="8496"/>
    <lineage>
        <taxon>Eukaryota</taxon>
        <taxon>Metazoa</taxon>
        <taxon>Chordata</taxon>
        <taxon>Craniata</taxon>
        <taxon>Vertebrata</taxon>
        <taxon>Euteleostomi</taxon>
        <taxon>Archelosauria</taxon>
        <taxon>Archosauria</taxon>
        <taxon>Crocodylia</taxon>
        <taxon>Alligatoridae</taxon>
        <taxon>Alligatorinae</taxon>
        <taxon>Alligator</taxon>
    </lineage>
</organism>
<dbReference type="GO" id="GO:0016787">
    <property type="term" value="F:hydrolase activity"/>
    <property type="evidence" value="ECO:0007669"/>
    <property type="project" value="UniProtKB-KW"/>
</dbReference>
<evidence type="ECO:0000256" key="1">
    <source>
        <dbReference type="ARBA" id="ARBA00022679"/>
    </source>
</evidence>
<evidence type="ECO:0000256" key="2">
    <source>
        <dbReference type="ARBA" id="ARBA00022695"/>
    </source>
</evidence>
<dbReference type="STRING" id="8496.A0A151MU13"/>